<dbReference type="PANTHER" id="PTHR34894">
    <property type="entry name" value="SAM-DEPENDENT METHYLTRANSFERASE RSMI, CONSERVED SITE"/>
    <property type="match status" value="1"/>
</dbReference>
<name>A0AAE0LES4_9CHLO</name>
<feature type="domain" description="EF-hand" evidence="2">
    <location>
        <begin position="436"/>
        <end position="471"/>
    </location>
</feature>
<dbReference type="PROSITE" id="PS00018">
    <property type="entry name" value="EF_HAND_1"/>
    <property type="match status" value="1"/>
</dbReference>
<evidence type="ECO:0000313" key="4">
    <source>
        <dbReference type="Proteomes" id="UP001190700"/>
    </source>
</evidence>
<sequence>RLEDQQSASSDTEAQVRELMEKLAQLEDANGDLKTREKQMQMLTRVETLVGNSKHDKEQQELQHLLDAYKAEMKEQFDIIVQENAEALAVSRKERNDLKEEARKQNTLMTWTKTELDTVRKERALAATQLTKLQENLGMLQGQYSDLEAMSSSNQERLEAEEERSALRTLPSAFLPPHPTGRVVILKAALESELETLKLSIKAAGLETMWTRAVLKPHSTTSLITTNTDSSRALASDVQTEMSYGANGDGRLQYTLRSLRLVISQMYSVKIGADLADDEIDETRQSMQEFVYDFFLNKFGIRHMAELHLSALLKAVSDHWENDRRVRLFGTFIGHFQCPFMPDYAIHFFTHLLSIIFDMTEGPSPSEMMFGYSTIPVEAAEKVLQRVFQEDLPEDFLANLKAKLYGKVIDDKGAPTLDLAVLCEDCVYCWLEVDHRLNEMLLNAVQESDDNSDGMVSFEEYKSIVQKLGATDSRLQRKIWRKSLNWDKSGSSEGLVDPHKFVQVARELGLGGMKRHPKQEPILQELVYNELTLIQDSWQYLRATVVNQLQDLKSTGKSTDDAKDLESQIANLDGIVKRTQSEVSDGSGMKRTAAFVANAKALDCTSAWQLYRRIILAHEQHLLRGELKNRESRTLTAGLSVYNTRLD</sequence>
<keyword evidence="1" id="KW-0175">Coiled coil</keyword>
<dbReference type="AlphaFoldDB" id="A0AAE0LES4"/>
<feature type="coiled-coil region" evidence="1">
    <location>
        <begin position="2"/>
        <end position="207"/>
    </location>
</feature>
<proteinExistence type="predicted"/>
<dbReference type="InterPro" id="IPR002048">
    <property type="entry name" value="EF_hand_dom"/>
</dbReference>
<dbReference type="PANTHER" id="PTHR34894:SF5">
    <property type="entry name" value="EF-HAND DOMAIN-CONTAINING PROTEIN"/>
    <property type="match status" value="1"/>
</dbReference>
<dbReference type="EMBL" id="LGRX02003230">
    <property type="protein sequence ID" value="KAK3282588.1"/>
    <property type="molecule type" value="Genomic_DNA"/>
</dbReference>
<accession>A0AAE0LES4</accession>
<gene>
    <name evidence="3" type="ORF">CYMTET_9677</name>
</gene>
<evidence type="ECO:0000256" key="1">
    <source>
        <dbReference type="SAM" id="Coils"/>
    </source>
</evidence>
<dbReference type="Proteomes" id="UP001190700">
    <property type="component" value="Unassembled WGS sequence"/>
</dbReference>
<dbReference type="InterPro" id="IPR018247">
    <property type="entry name" value="EF_Hand_1_Ca_BS"/>
</dbReference>
<organism evidence="3 4">
    <name type="scientific">Cymbomonas tetramitiformis</name>
    <dbReference type="NCBI Taxonomy" id="36881"/>
    <lineage>
        <taxon>Eukaryota</taxon>
        <taxon>Viridiplantae</taxon>
        <taxon>Chlorophyta</taxon>
        <taxon>Pyramimonadophyceae</taxon>
        <taxon>Pyramimonadales</taxon>
        <taxon>Pyramimonadaceae</taxon>
        <taxon>Cymbomonas</taxon>
    </lineage>
</organism>
<keyword evidence="4" id="KW-1185">Reference proteome</keyword>
<evidence type="ECO:0000259" key="2">
    <source>
        <dbReference type="PROSITE" id="PS50222"/>
    </source>
</evidence>
<dbReference type="GO" id="GO:0005509">
    <property type="term" value="F:calcium ion binding"/>
    <property type="evidence" value="ECO:0007669"/>
    <property type="project" value="InterPro"/>
</dbReference>
<dbReference type="PROSITE" id="PS50222">
    <property type="entry name" value="EF_HAND_2"/>
    <property type="match status" value="1"/>
</dbReference>
<reference evidence="3 4" key="1">
    <citation type="journal article" date="2015" name="Genome Biol. Evol.">
        <title>Comparative Genomics of a Bacterivorous Green Alga Reveals Evolutionary Causalities and Consequences of Phago-Mixotrophic Mode of Nutrition.</title>
        <authorList>
            <person name="Burns J.A."/>
            <person name="Paasch A."/>
            <person name="Narechania A."/>
            <person name="Kim E."/>
        </authorList>
    </citation>
    <scope>NUCLEOTIDE SEQUENCE [LARGE SCALE GENOMIC DNA]</scope>
    <source>
        <strain evidence="3 4">PLY_AMNH</strain>
    </source>
</reference>
<feature type="non-terminal residue" evidence="3">
    <location>
        <position position="1"/>
    </location>
</feature>
<comment type="caution">
    <text evidence="3">The sequence shown here is derived from an EMBL/GenBank/DDBJ whole genome shotgun (WGS) entry which is preliminary data.</text>
</comment>
<evidence type="ECO:0000313" key="3">
    <source>
        <dbReference type="EMBL" id="KAK3282588.1"/>
    </source>
</evidence>
<protein>
    <recommendedName>
        <fullName evidence="2">EF-hand domain-containing protein</fullName>
    </recommendedName>
</protein>